<evidence type="ECO:0000313" key="2">
    <source>
        <dbReference type="Proteomes" id="UP001162501"/>
    </source>
</evidence>
<protein>
    <submittedName>
        <fullName evidence="1">Uncharacterized protein</fullName>
    </submittedName>
</protein>
<organism evidence="1 2">
    <name type="scientific">Rangifer tarandus platyrhynchus</name>
    <name type="common">Svalbard reindeer</name>
    <dbReference type="NCBI Taxonomy" id="3082113"/>
    <lineage>
        <taxon>Eukaryota</taxon>
        <taxon>Metazoa</taxon>
        <taxon>Chordata</taxon>
        <taxon>Craniata</taxon>
        <taxon>Vertebrata</taxon>
        <taxon>Euteleostomi</taxon>
        <taxon>Mammalia</taxon>
        <taxon>Eutheria</taxon>
        <taxon>Laurasiatheria</taxon>
        <taxon>Artiodactyla</taxon>
        <taxon>Ruminantia</taxon>
        <taxon>Pecora</taxon>
        <taxon>Cervidae</taxon>
        <taxon>Odocoileinae</taxon>
        <taxon>Rangifer</taxon>
    </lineage>
</organism>
<dbReference type="EMBL" id="OX596116">
    <property type="protein sequence ID" value="CAN0482501.1"/>
    <property type="molecule type" value="Genomic_DNA"/>
</dbReference>
<accession>A0AC59ZPV4</accession>
<evidence type="ECO:0000313" key="1">
    <source>
        <dbReference type="EMBL" id="CAN0482501.1"/>
    </source>
</evidence>
<reference evidence="1" key="1">
    <citation type="submission" date="2023-05" db="EMBL/GenBank/DDBJ databases">
        <authorList>
            <consortium name="ELIXIR-Norway"/>
        </authorList>
    </citation>
    <scope>NUCLEOTIDE SEQUENCE</scope>
</reference>
<gene>
    <name evidence="1" type="ORF">MRATA1EN22A_LOCUS21144</name>
</gene>
<dbReference type="Proteomes" id="UP001162501">
    <property type="component" value="Chromosome 32"/>
</dbReference>
<name>A0AC59ZPV4_RANTA</name>
<sequence length="190" mass="20578">MGRRGQLGKAVASTSITGVQAGKPQEQLARFSQLWPELDTAGTALSSPPRPPALRYRSPPPGAFVLTCPHTCSRTSLGSHDLPPPAQDPQMKPHVPAKPSPLPQGSVPRVINLRPTPPSLRPCREHHDPIRKQRWLTGLEPLLSACVSTANSLHSLNATNPRQRHGEPLVFRGLQQHLPPSPTPVLLQTP</sequence>
<proteinExistence type="predicted"/>
<reference evidence="1" key="2">
    <citation type="submission" date="2025-03" db="EMBL/GenBank/DDBJ databases">
        <authorList>
            <consortium name="ELIXIR-Norway"/>
            <consortium name="Elixir Norway"/>
        </authorList>
    </citation>
    <scope>NUCLEOTIDE SEQUENCE</scope>
</reference>